<dbReference type="Proteomes" id="UP000011740">
    <property type="component" value="Unassembled WGS sequence"/>
</dbReference>
<sequence>MVTTPTSHCAVVSLLDASDRAVGVLEEKAGTETRAWSPMALLLKLLLSPWLMMPRLSITDFLRY</sequence>
<evidence type="ECO:0000313" key="1">
    <source>
        <dbReference type="EMBL" id="EME98854.1"/>
    </source>
</evidence>
<organism evidence="1 2">
    <name type="scientific">Streptomyces mobaraensis (strain ATCC 29032 / DSM 40847 / JCM 4168 / NBRC 13819 / NCIMB 11159 / IPCR 16-22)</name>
    <dbReference type="NCBI Taxonomy" id="1223523"/>
    <lineage>
        <taxon>Bacteria</taxon>
        <taxon>Bacillati</taxon>
        <taxon>Actinomycetota</taxon>
        <taxon>Actinomycetes</taxon>
        <taxon>Kitasatosporales</taxon>
        <taxon>Streptomycetaceae</taxon>
        <taxon>Streptomyces</taxon>
    </lineage>
</organism>
<proteinExistence type="predicted"/>
<dbReference type="AlphaFoldDB" id="M3BH03"/>
<dbReference type="STRING" id="1223523.H340_19363"/>
<dbReference type="EMBL" id="AORZ01000064">
    <property type="protein sequence ID" value="EME98854.1"/>
    <property type="molecule type" value="Genomic_DNA"/>
</dbReference>
<reference evidence="1 2" key="1">
    <citation type="journal article" date="2013" name="Genome Announc.">
        <title>Whole-Genome Shotgun Assembly and Analysis of the Genome of Streptomyces mobaraensis DSM 40847, a Strain for Industrial Production of Microbial Transglutaminase.</title>
        <authorList>
            <person name="Yang H."/>
            <person name="He T."/>
            <person name="Wu W."/>
            <person name="Zhu W."/>
            <person name="Lu B."/>
            <person name="Sun W."/>
        </authorList>
    </citation>
    <scope>NUCLEOTIDE SEQUENCE [LARGE SCALE GENOMIC DNA]</scope>
    <source>
        <strain evidence="1 2">DSM 40847</strain>
    </source>
</reference>
<gene>
    <name evidence="1" type="ORF">H340_19363</name>
</gene>
<accession>M3BH03</accession>
<evidence type="ECO:0000313" key="2">
    <source>
        <dbReference type="Proteomes" id="UP000011740"/>
    </source>
</evidence>
<comment type="caution">
    <text evidence="1">The sequence shown here is derived from an EMBL/GenBank/DDBJ whole genome shotgun (WGS) entry which is preliminary data.</text>
</comment>
<name>M3BH03_STRM1</name>
<protein>
    <submittedName>
        <fullName evidence="1">Uncharacterized protein</fullName>
    </submittedName>
</protein>